<protein>
    <submittedName>
        <fullName evidence="1">Armadillo-like helical-containing protein</fullName>
    </submittedName>
</protein>
<dbReference type="Proteomes" id="UP000827976">
    <property type="component" value="Chromosome 5"/>
</dbReference>
<reference evidence="2" key="1">
    <citation type="journal article" date="2022" name="Nat. Commun.">
        <title>Chromosome evolution and the genetic basis of agronomically important traits in greater yam.</title>
        <authorList>
            <person name="Bredeson J.V."/>
            <person name="Lyons J.B."/>
            <person name="Oniyinde I.O."/>
            <person name="Okereke N.R."/>
            <person name="Kolade O."/>
            <person name="Nnabue I."/>
            <person name="Nwadili C.O."/>
            <person name="Hribova E."/>
            <person name="Parker M."/>
            <person name="Nwogha J."/>
            <person name="Shu S."/>
            <person name="Carlson J."/>
            <person name="Kariba R."/>
            <person name="Muthemba S."/>
            <person name="Knop K."/>
            <person name="Barton G.J."/>
            <person name="Sherwood A.V."/>
            <person name="Lopez-Montes A."/>
            <person name="Asiedu R."/>
            <person name="Jamnadass R."/>
            <person name="Muchugi A."/>
            <person name="Goodstein D."/>
            <person name="Egesi C.N."/>
            <person name="Featherston J."/>
            <person name="Asfaw A."/>
            <person name="Simpson G.G."/>
            <person name="Dolezel J."/>
            <person name="Hendre P.S."/>
            <person name="Van Deynze A."/>
            <person name="Kumar P.L."/>
            <person name="Obidiegwu J.E."/>
            <person name="Bhattacharjee R."/>
            <person name="Rokhsar D.S."/>
        </authorList>
    </citation>
    <scope>NUCLEOTIDE SEQUENCE [LARGE SCALE GENOMIC DNA]</scope>
    <source>
        <strain evidence="2">cv. TDa95/00328</strain>
    </source>
</reference>
<comment type="caution">
    <text evidence="1">The sequence shown here is derived from an EMBL/GenBank/DDBJ whole genome shotgun (WGS) entry which is preliminary data.</text>
</comment>
<organism evidence="1 2">
    <name type="scientific">Dioscorea alata</name>
    <name type="common">Purple yam</name>
    <dbReference type="NCBI Taxonomy" id="55571"/>
    <lineage>
        <taxon>Eukaryota</taxon>
        <taxon>Viridiplantae</taxon>
        <taxon>Streptophyta</taxon>
        <taxon>Embryophyta</taxon>
        <taxon>Tracheophyta</taxon>
        <taxon>Spermatophyta</taxon>
        <taxon>Magnoliopsida</taxon>
        <taxon>Liliopsida</taxon>
        <taxon>Dioscoreales</taxon>
        <taxon>Dioscoreaceae</taxon>
        <taxon>Dioscorea</taxon>
    </lineage>
</organism>
<evidence type="ECO:0000313" key="2">
    <source>
        <dbReference type="Proteomes" id="UP000827976"/>
    </source>
</evidence>
<name>A0ACB7W527_DIOAL</name>
<gene>
    <name evidence="1" type="ORF">IHE45_05G128200</name>
</gene>
<sequence length="466" mass="52022">MQVVAAMASKVSGVTTAIDRSGFTDQCGFMCTFSKPNRLTEANNLRQYFEFRKISSGRVPGLQTYSSNKNLWHVCGIPYHIMIFRRNGILCRSTGTSSSETKECAWRSKECTDSSSSQTEEGQPVGTSHHLSDHQSRCRIASYAHPGLAEACRFVYNDAKFVNERARNDIILLSRGITRLNDRARQDVAVLGLEFLKLDARAREDTEKIDHGVKKKAARLHHIATTLKDKAHSKLKTVADKHWSDGALEADLRRANFCMRRRAMEDAFMALKFVRDIHEMMANKLYQQPRRQGSLSENDVLGFITLEKNGKSLDLFSQEVPTDRITAIQEAYWSMASALSEADGIDYTDPEELELLVTTLIDLDAMDGKSSVSLLAECSSSPDVSTRQALANALAAAPSMWILGNAGMGALQRLAQDSNHAVAAAASKAIDQLKQQWELEEGDSLRFMMNRYPQEDDQDETDTEMC</sequence>
<dbReference type="EMBL" id="CM037015">
    <property type="protein sequence ID" value="KAH7682543.1"/>
    <property type="molecule type" value="Genomic_DNA"/>
</dbReference>
<evidence type="ECO:0000313" key="1">
    <source>
        <dbReference type="EMBL" id="KAH7682543.1"/>
    </source>
</evidence>
<proteinExistence type="predicted"/>
<keyword evidence="2" id="KW-1185">Reference proteome</keyword>
<accession>A0ACB7W527</accession>